<accession>S3C5Q8</accession>
<dbReference type="VEuPathDB" id="FungiDB:F503_00910"/>
<keyword evidence="4" id="KW-1185">Reference proteome</keyword>
<feature type="compositionally biased region" description="Polar residues" evidence="2">
    <location>
        <begin position="212"/>
        <end position="221"/>
    </location>
</feature>
<dbReference type="OMA" id="PHNIRYS"/>
<feature type="region of interest" description="Disordered" evidence="2">
    <location>
        <begin position="106"/>
        <end position="227"/>
    </location>
</feature>
<feature type="region of interest" description="Disordered" evidence="2">
    <location>
        <begin position="868"/>
        <end position="906"/>
    </location>
</feature>
<feature type="compositionally biased region" description="Acidic residues" evidence="2">
    <location>
        <begin position="1027"/>
        <end position="1071"/>
    </location>
</feature>
<dbReference type="HOGENOM" id="CLU_006646_0_0_1"/>
<feature type="compositionally biased region" description="Low complexity" evidence="2">
    <location>
        <begin position="441"/>
        <end position="460"/>
    </location>
</feature>
<feature type="compositionally biased region" description="Polar residues" evidence="2">
    <location>
        <begin position="112"/>
        <end position="136"/>
    </location>
</feature>
<feature type="region of interest" description="Disordered" evidence="2">
    <location>
        <begin position="734"/>
        <end position="834"/>
    </location>
</feature>
<evidence type="ECO:0000313" key="3">
    <source>
        <dbReference type="EMBL" id="EPE08127.1"/>
    </source>
</evidence>
<name>S3C5Q8_OPHP1</name>
<feature type="compositionally biased region" description="Low complexity" evidence="2">
    <location>
        <begin position="887"/>
        <end position="902"/>
    </location>
</feature>
<keyword evidence="1" id="KW-0175">Coiled coil</keyword>
<feature type="compositionally biased region" description="Acidic residues" evidence="2">
    <location>
        <begin position="185"/>
        <end position="203"/>
    </location>
</feature>
<proteinExistence type="predicted"/>
<feature type="region of interest" description="Disordered" evidence="2">
    <location>
        <begin position="257"/>
        <end position="364"/>
    </location>
</feature>
<feature type="compositionally biased region" description="Low complexity" evidence="2">
    <location>
        <begin position="137"/>
        <end position="152"/>
    </location>
</feature>
<feature type="compositionally biased region" description="Polar residues" evidence="2">
    <location>
        <begin position="761"/>
        <end position="771"/>
    </location>
</feature>
<feature type="compositionally biased region" description="Polar residues" evidence="2">
    <location>
        <begin position="551"/>
        <end position="567"/>
    </location>
</feature>
<protein>
    <recommendedName>
        <fullName evidence="5">Zinc-finger domain-containing protein</fullName>
    </recommendedName>
</protein>
<dbReference type="OrthoDB" id="1922977at2759"/>
<feature type="compositionally biased region" description="Low complexity" evidence="2">
    <location>
        <begin position="792"/>
        <end position="804"/>
    </location>
</feature>
<dbReference type="AlphaFoldDB" id="S3C5Q8"/>
<feature type="region of interest" description="Disordered" evidence="2">
    <location>
        <begin position="548"/>
        <end position="583"/>
    </location>
</feature>
<feature type="compositionally biased region" description="Acidic residues" evidence="2">
    <location>
        <begin position="649"/>
        <end position="663"/>
    </location>
</feature>
<evidence type="ECO:0000256" key="2">
    <source>
        <dbReference type="SAM" id="MobiDB-lite"/>
    </source>
</evidence>
<dbReference type="STRING" id="1262450.S3C5Q8"/>
<feature type="compositionally biased region" description="Low complexity" evidence="2">
    <location>
        <begin position="21"/>
        <end position="36"/>
    </location>
</feature>
<feature type="region of interest" description="Disordered" evidence="2">
    <location>
        <begin position="950"/>
        <end position="1071"/>
    </location>
</feature>
<gene>
    <name evidence="3" type="ORF">F503_00910</name>
</gene>
<organism evidence="3 4">
    <name type="scientific">Ophiostoma piceae (strain UAMH 11346)</name>
    <name type="common">Sap stain fungus</name>
    <dbReference type="NCBI Taxonomy" id="1262450"/>
    <lineage>
        <taxon>Eukaryota</taxon>
        <taxon>Fungi</taxon>
        <taxon>Dikarya</taxon>
        <taxon>Ascomycota</taxon>
        <taxon>Pezizomycotina</taxon>
        <taxon>Sordariomycetes</taxon>
        <taxon>Sordariomycetidae</taxon>
        <taxon>Ophiostomatales</taxon>
        <taxon>Ophiostomataceae</taxon>
        <taxon>Ophiostoma</taxon>
    </lineage>
</organism>
<sequence>MSGYQYNHGQWPPPPPPQFAQYEYPPSSIPPQQYSYLAPSGQLPPSQAPPHQGYYGAAQASQDAFDHNAQAPGLGIGVDPVGSRSPNAVGGDLSWSEAFGVVPAAAAPSSSYNPTVSSYQQPKHYQNSMSRTPTSYQQQQQQQQHYGQQHYQQPPPPPPQPSQQMQQPIYSAPSYPSIEQGQASEEGELSEDMDDVYDPEEPSDPALYTTAHPPSSTSSQDVPAEPVEAYLQPVSPEMPGTALGQAAVDMPSRDVSVIDTQDDAFYEDDDEPGEIKSTGNGVSASDAADADVEDMDYSDSSASKSLAAASGEAVQGRALSYSPRLSPGEIRDDQDANSSGPSSAAIGHQAVQKPPSSSTGLAYTTVDEAKKEAQRAILRLIRYDVNYQTFVDEGVDDKLVKSLFTELGLKIDSSKTPEGSLRTASPAVQAVTQAPVPSTEAAASASQAPASNPPSSAADDSASKKEERKDRIARLLALKASKTALSPAPAPVPAPASLPARPPAALIAKPDTIKSEKARLLQQKLEALKQAQEKRATAAAQAAKEAATLGQAVSTSLENRVPTTSPLTAPPTIATDSSTPLPASMPTAVIPVNFRKRPVAADFADFAGAQANAYKRPFGIARQDSTLVIDVSDDEDSQSGHNGDSFGNGDDDDDVEMEIESLADETVSHVPGLRGGNGTQSRDQPIPPAYSRFASNGQTTPVPPTAPASMIARAKDDEYTRKMRQIEEMKRKIAEAEAKKQRGISTGSVTPVTGGHGTPPEASSSSRNFDASQIVRPPPQPMRRITSTGELSVQDSNVVSVSSSPIRLPKRGDTRPSPSPLSSHGSLKEDRARAASLQLPRVEASLQEKMFKLRLLQDKVTALQAEINDGNAEKRRLTEDLEDLATDSDAPAATAPPAGNATSPDNAIVVEDDVVVVDSPAPQQSVEEVVQQPVVQPVLDALPQDNVAVASEPVSVDVDMDTAGSVAEPSNETAEKTVADPIADEYEPMLANGEHGSESAPMSVASSPPYEPSAEAEDVQLEVPAESGEDGEIVEDDDDNEDEEEEEEEDDEDEDEDEDEEDDEDEDEDMMVEDDGEALIIDDGETSDAARAPAVADAEAEAVRVVEAAVSPVPAVLKASAAAAPASAPVPAPSDSTFTPYDSPLQYFRSYRFHPQYKAQVAGGLKSLTYSGKIRDDIQLCLAESEGQDCSNPACPFQHFASIMPQDDQILVELGRSDEYTGEQQARFVDGLKTVLRKVREDQVRDFDTIADAIIEFRRTFLADETRILANLEGTSL</sequence>
<dbReference type="eggNOG" id="KOG4839">
    <property type="taxonomic scope" value="Eukaryota"/>
</dbReference>
<feature type="compositionally biased region" description="Acidic residues" evidence="2">
    <location>
        <begin position="260"/>
        <end position="272"/>
    </location>
</feature>
<feature type="compositionally biased region" description="Acidic residues" evidence="2">
    <location>
        <begin position="288"/>
        <end position="297"/>
    </location>
</feature>
<evidence type="ECO:0000256" key="1">
    <source>
        <dbReference type="SAM" id="Coils"/>
    </source>
</evidence>
<feature type="compositionally biased region" description="Low complexity" evidence="2">
    <location>
        <begin position="298"/>
        <end position="313"/>
    </location>
</feature>
<feature type="region of interest" description="Disordered" evidence="2">
    <location>
        <begin position="627"/>
        <end position="718"/>
    </location>
</feature>
<evidence type="ECO:0008006" key="5">
    <source>
        <dbReference type="Google" id="ProtNLM"/>
    </source>
</evidence>
<feature type="compositionally biased region" description="Basic and acidic residues" evidence="2">
    <location>
        <begin position="461"/>
        <end position="473"/>
    </location>
</feature>
<feature type="coiled-coil region" evidence="1">
    <location>
        <begin position="514"/>
        <end position="541"/>
    </location>
</feature>
<feature type="region of interest" description="Disordered" evidence="2">
    <location>
        <begin position="1"/>
        <end position="93"/>
    </location>
</feature>
<dbReference type="EMBL" id="KE148149">
    <property type="protein sequence ID" value="EPE08127.1"/>
    <property type="molecule type" value="Genomic_DNA"/>
</dbReference>
<evidence type="ECO:0000313" key="4">
    <source>
        <dbReference type="Proteomes" id="UP000016923"/>
    </source>
</evidence>
<feature type="region of interest" description="Disordered" evidence="2">
    <location>
        <begin position="411"/>
        <end position="473"/>
    </location>
</feature>
<reference evidence="3 4" key="1">
    <citation type="journal article" date="2013" name="BMC Genomics">
        <title>The genome and transcriptome of the pine saprophyte Ophiostoma piceae, and a comparison with the bark beetle-associated pine pathogen Grosmannia clavigera.</title>
        <authorList>
            <person name="Haridas S."/>
            <person name="Wang Y."/>
            <person name="Lim L."/>
            <person name="Massoumi Alamouti S."/>
            <person name="Jackman S."/>
            <person name="Docking R."/>
            <person name="Robertson G."/>
            <person name="Birol I."/>
            <person name="Bohlmann J."/>
            <person name="Breuil C."/>
        </authorList>
    </citation>
    <scope>NUCLEOTIDE SEQUENCE [LARGE SCALE GENOMIC DNA]</scope>
    <source>
        <strain evidence="3 4">UAMH 11346</strain>
    </source>
</reference>
<dbReference type="Proteomes" id="UP000016923">
    <property type="component" value="Unassembled WGS sequence"/>
</dbReference>
<feature type="compositionally biased region" description="Low complexity" evidence="2">
    <location>
        <begin position="639"/>
        <end position="648"/>
    </location>
</feature>